<dbReference type="PANTHER" id="PTHR13794:SF58">
    <property type="entry name" value="MITOCHONDRIAL ENOLASE SUPERFAMILY MEMBER 1"/>
    <property type="match status" value="1"/>
</dbReference>
<dbReference type="GO" id="GO:0000287">
    <property type="term" value="F:magnesium ion binding"/>
    <property type="evidence" value="ECO:0007669"/>
    <property type="project" value="TreeGrafter"/>
</dbReference>
<dbReference type="CDD" id="cd03316">
    <property type="entry name" value="MR_like"/>
    <property type="match status" value="1"/>
</dbReference>
<dbReference type="GO" id="GO:0016052">
    <property type="term" value="P:carbohydrate catabolic process"/>
    <property type="evidence" value="ECO:0007669"/>
    <property type="project" value="TreeGrafter"/>
</dbReference>
<protein>
    <submittedName>
        <fullName evidence="5">Mandelate racemase/muconate lactonizing enzyme family protein</fullName>
    </submittedName>
</protein>
<gene>
    <name evidence="5" type="ORF">DQX05_06650</name>
</gene>
<dbReference type="Proteomes" id="UP000266177">
    <property type="component" value="Unassembled WGS sequence"/>
</dbReference>
<keyword evidence="2" id="KW-0479">Metal-binding</keyword>
<dbReference type="SUPFAM" id="SSF51604">
    <property type="entry name" value="Enolase C-terminal domain-like"/>
    <property type="match status" value="1"/>
</dbReference>
<dbReference type="InterPro" id="IPR036849">
    <property type="entry name" value="Enolase-like_C_sf"/>
</dbReference>
<dbReference type="OrthoDB" id="9775391at2"/>
<comment type="caution">
    <text evidence="5">The sequence shown here is derived from an EMBL/GenBank/DDBJ whole genome shotgun (WGS) entry which is preliminary data.</text>
</comment>
<sequence>MRIQQIETFPLFYRLARPYGDANGPKMYRTSYMIRVTTDTGAAGWGECADWLPTLHAGFHERIIPFMLGKSVFERGTWLRTIQNWHSRAAAAVSMACTEIMAQACGLSVCGLWGGKRRDRVPVYASFQSYSEEADWKQLSLQQVERALSDGFDMIKLKIGGKSVAEDQEHVRKVQKLLSGGIGLALDANQSYDAAAALQWQPLLQSWPNLMWLEEPLPVTQVEEYALLRQRIAVPIAGGENLGSAVAFLPLLTRRAIDIITPDPLHMAGIDEYRHTVCLARTFGMRAAPHAYDGALSRLYAMFAQACIEPWTKMDTDSIEPVEWDVMDNPFTRLVPLRPENGAVTLPEGTGIGVELDLDLLAFYQWDGSAYA</sequence>
<dbReference type="PANTHER" id="PTHR13794">
    <property type="entry name" value="ENOLASE SUPERFAMILY, MANDELATE RACEMASE"/>
    <property type="match status" value="1"/>
</dbReference>
<dbReference type="InterPro" id="IPR013342">
    <property type="entry name" value="Mandelate_racemase_C"/>
</dbReference>
<evidence type="ECO:0000313" key="6">
    <source>
        <dbReference type="Proteomes" id="UP000266177"/>
    </source>
</evidence>
<evidence type="ECO:0000256" key="2">
    <source>
        <dbReference type="ARBA" id="ARBA00022723"/>
    </source>
</evidence>
<evidence type="ECO:0000256" key="3">
    <source>
        <dbReference type="ARBA" id="ARBA00022842"/>
    </source>
</evidence>
<reference evidence="5 6" key="1">
    <citation type="submission" date="2018-09" db="EMBL/GenBank/DDBJ databases">
        <title>Paenibacillus SK2017-BO5.</title>
        <authorList>
            <person name="Piskunova J.V."/>
            <person name="Dubiley S.A."/>
            <person name="Severinov K.V."/>
        </authorList>
    </citation>
    <scope>NUCLEOTIDE SEQUENCE [LARGE SCALE GENOMIC DNA]</scope>
    <source>
        <strain evidence="5 6">BO5</strain>
    </source>
</reference>
<dbReference type="RefSeq" id="WP_119792012.1">
    <property type="nucleotide sequence ID" value="NZ_QYZD01000004.1"/>
</dbReference>
<dbReference type="InterPro" id="IPR029065">
    <property type="entry name" value="Enolase_C-like"/>
</dbReference>
<dbReference type="GO" id="GO:0016836">
    <property type="term" value="F:hydro-lyase activity"/>
    <property type="evidence" value="ECO:0007669"/>
    <property type="project" value="TreeGrafter"/>
</dbReference>
<dbReference type="InterPro" id="IPR046945">
    <property type="entry name" value="RHMD-like"/>
</dbReference>
<evidence type="ECO:0000256" key="1">
    <source>
        <dbReference type="ARBA" id="ARBA00001946"/>
    </source>
</evidence>
<evidence type="ECO:0000313" key="5">
    <source>
        <dbReference type="EMBL" id="RJG25145.1"/>
    </source>
</evidence>
<dbReference type="Pfam" id="PF13378">
    <property type="entry name" value="MR_MLE_C"/>
    <property type="match status" value="1"/>
</dbReference>
<dbReference type="SFLD" id="SFLDG00179">
    <property type="entry name" value="mandelate_racemase"/>
    <property type="match status" value="1"/>
</dbReference>
<organism evidence="5 6">
    <name type="scientific">Paenibacillus thiaminolyticus</name>
    <name type="common">Bacillus thiaminolyticus</name>
    <dbReference type="NCBI Taxonomy" id="49283"/>
    <lineage>
        <taxon>Bacteria</taxon>
        <taxon>Bacillati</taxon>
        <taxon>Bacillota</taxon>
        <taxon>Bacilli</taxon>
        <taxon>Bacillales</taxon>
        <taxon>Paenibacillaceae</taxon>
        <taxon>Paenibacillus</taxon>
    </lineage>
</organism>
<accession>A0A3A3GMS0</accession>
<dbReference type="Gene3D" id="3.20.20.120">
    <property type="entry name" value="Enolase-like C-terminal domain"/>
    <property type="match status" value="1"/>
</dbReference>
<dbReference type="SMART" id="SM00922">
    <property type="entry name" value="MR_MLE"/>
    <property type="match status" value="1"/>
</dbReference>
<keyword evidence="3" id="KW-0460">Magnesium</keyword>
<dbReference type="SFLD" id="SFLDS00001">
    <property type="entry name" value="Enolase"/>
    <property type="match status" value="1"/>
</dbReference>
<dbReference type="Gene3D" id="3.30.390.10">
    <property type="entry name" value="Enolase-like, N-terminal domain"/>
    <property type="match status" value="1"/>
</dbReference>
<dbReference type="AlphaFoldDB" id="A0A3A3GMS0"/>
<name>A0A3A3GMS0_PANTH</name>
<dbReference type="EMBL" id="QYZD01000004">
    <property type="protein sequence ID" value="RJG25145.1"/>
    <property type="molecule type" value="Genomic_DNA"/>
</dbReference>
<feature type="domain" description="Mandelate racemase/muconate lactonizing enzyme C-terminal" evidence="4">
    <location>
        <begin position="137"/>
        <end position="235"/>
    </location>
</feature>
<dbReference type="SUPFAM" id="SSF54826">
    <property type="entry name" value="Enolase N-terminal domain-like"/>
    <property type="match status" value="1"/>
</dbReference>
<comment type="cofactor">
    <cofactor evidence="1">
        <name>Mg(2+)</name>
        <dbReference type="ChEBI" id="CHEBI:18420"/>
    </cofactor>
</comment>
<proteinExistence type="predicted"/>
<evidence type="ECO:0000259" key="4">
    <source>
        <dbReference type="SMART" id="SM00922"/>
    </source>
</evidence>
<dbReference type="InterPro" id="IPR029017">
    <property type="entry name" value="Enolase-like_N"/>
</dbReference>